<name>A0A1X0P3U3_9TRYP</name>
<dbReference type="Proteomes" id="UP000192257">
    <property type="component" value="Unassembled WGS sequence"/>
</dbReference>
<proteinExistence type="predicted"/>
<feature type="region of interest" description="Disordered" evidence="1">
    <location>
        <begin position="432"/>
        <end position="471"/>
    </location>
</feature>
<comment type="caution">
    <text evidence="3">The sequence shown here is derived from an EMBL/GenBank/DDBJ whole genome shotgun (WGS) entry which is preliminary data.</text>
</comment>
<dbReference type="Gene3D" id="1.10.150.50">
    <property type="entry name" value="Transcription Factor, Ets-1"/>
    <property type="match status" value="1"/>
</dbReference>
<dbReference type="Pfam" id="PF00536">
    <property type="entry name" value="SAM_1"/>
    <property type="match status" value="1"/>
</dbReference>
<dbReference type="GeneID" id="39982552"/>
<gene>
    <name evidence="3" type="ORF">TM35_000051170</name>
</gene>
<evidence type="ECO:0000313" key="4">
    <source>
        <dbReference type="Proteomes" id="UP000192257"/>
    </source>
</evidence>
<sequence length="471" mass="51979">MSSISVWCERQTASFTKAFKKRFVTFEQESRRLSYSEDDRKPPKDVLIITKVVRCCQVMEVKMSELFTLMIDGNHEDGREDQWTLRMPSRQVFEEWNEILWNACAAAGLMEPYNCGLPPVDPRTNVAFAQVPLEYLFKFAVLEKAVIHFFASVTLVTPLVKKDSQPGQHILVVGDKAIYIFNQGALIMYCSLISHIRKIHHGADATFFAIQIKSPAPDIVVKDFSEGVQLASILSRLFQVTTGKRLNIMPINVPTAELLVDSQQLRLSGDEGYKLKAVPPSTKMRLRQAIDANREATGGVSNENEIQQPQDMGEVAGALDNTDIDSADPLTKLLHRIGLPQYGPTLLSQHVDLDVLQCMDASDLMTFGVTNESHCHKILNAALNSEMDDLNITNEKLTASTAPAVSTTIPQKSGVGVTLSDDDDDFDLVIPPPRQGGVVLDDDSDEDPLASKPAARGAANPAIIIDDDDDL</sequence>
<dbReference type="InterPro" id="IPR013761">
    <property type="entry name" value="SAM/pointed_sf"/>
</dbReference>
<dbReference type="OrthoDB" id="240623at2759"/>
<dbReference type="Gene3D" id="2.30.29.30">
    <property type="entry name" value="Pleckstrin-homology domain (PH domain)/Phosphotyrosine-binding domain (PTB)"/>
    <property type="match status" value="1"/>
</dbReference>
<accession>A0A1X0P3U3</accession>
<dbReference type="SUPFAM" id="SSF50729">
    <property type="entry name" value="PH domain-like"/>
    <property type="match status" value="1"/>
</dbReference>
<dbReference type="AlphaFoldDB" id="A0A1X0P3U3"/>
<dbReference type="VEuPathDB" id="TriTrypDB:TM35_000051170"/>
<feature type="domain" description="SAM" evidence="2">
    <location>
        <begin position="325"/>
        <end position="381"/>
    </location>
</feature>
<organism evidence="3 4">
    <name type="scientific">Trypanosoma theileri</name>
    <dbReference type="NCBI Taxonomy" id="67003"/>
    <lineage>
        <taxon>Eukaryota</taxon>
        <taxon>Discoba</taxon>
        <taxon>Euglenozoa</taxon>
        <taxon>Kinetoplastea</taxon>
        <taxon>Metakinetoplastina</taxon>
        <taxon>Trypanosomatida</taxon>
        <taxon>Trypanosomatidae</taxon>
        <taxon>Trypanosoma</taxon>
    </lineage>
</organism>
<dbReference type="SUPFAM" id="SSF47769">
    <property type="entry name" value="SAM/Pointed domain"/>
    <property type="match status" value="1"/>
</dbReference>
<evidence type="ECO:0000259" key="2">
    <source>
        <dbReference type="PROSITE" id="PS50105"/>
    </source>
</evidence>
<dbReference type="InterPro" id="IPR011993">
    <property type="entry name" value="PH-like_dom_sf"/>
</dbReference>
<evidence type="ECO:0000313" key="3">
    <source>
        <dbReference type="EMBL" id="ORC91521.1"/>
    </source>
</evidence>
<dbReference type="SMART" id="SM00454">
    <property type="entry name" value="SAM"/>
    <property type="match status" value="1"/>
</dbReference>
<dbReference type="PROSITE" id="PS50105">
    <property type="entry name" value="SAM_DOMAIN"/>
    <property type="match status" value="1"/>
</dbReference>
<dbReference type="EMBL" id="NBCO01000005">
    <property type="protein sequence ID" value="ORC91521.1"/>
    <property type="molecule type" value="Genomic_DNA"/>
</dbReference>
<dbReference type="CDD" id="cd09487">
    <property type="entry name" value="SAM_superfamily"/>
    <property type="match status" value="1"/>
</dbReference>
<dbReference type="InterPro" id="IPR001660">
    <property type="entry name" value="SAM"/>
</dbReference>
<evidence type="ECO:0000256" key="1">
    <source>
        <dbReference type="SAM" id="MobiDB-lite"/>
    </source>
</evidence>
<reference evidence="3 4" key="1">
    <citation type="submission" date="2017-03" db="EMBL/GenBank/DDBJ databases">
        <title>An alternative strategy for trypanosome survival in the mammalian bloodstream revealed through genome and transcriptome analysis of the ubiquitous bovine parasite Trypanosoma (Megatrypanum) theileri.</title>
        <authorList>
            <person name="Kelly S."/>
            <person name="Ivens A."/>
            <person name="Mott A."/>
            <person name="O'Neill E."/>
            <person name="Emms D."/>
            <person name="Macleod O."/>
            <person name="Voorheis P."/>
            <person name="Matthews J."/>
            <person name="Matthews K."/>
            <person name="Carrington M."/>
        </authorList>
    </citation>
    <scope>NUCLEOTIDE SEQUENCE [LARGE SCALE GENOMIC DNA]</scope>
    <source>
        <strain evidence="3">Edinburgh</strain>
    </source>
</reference>
<protein>
    <recommendedName>
        <fullName evidence="2">SAM domain-containing protein</fullName>
    </recommendedName>
</protein>
<keyword evidence="4" id="KW-1185">Reference proteome</keyword>
<dbReference type="RefSeq" id="XP_028885587.1">
    <property type="nucleotide sequence ID" value="XM_029022772.1"/>
</dbReference>